<comment type="similarity">
    <text evidence="2">Belongs to the glycosyl hydrolase 20 family.</text>
</comment>
<evidence type="ECO:0000256" key="4">
    <source>
        <dbReference type="ARBA" id="ARBA00022801"/>
    </source>
</evidence>
<name>A0A8J5MM76_HOMAM</name>
<comment type="caution">
    <text evidence="6">The sequence shown here is derived from an EMBL/GenBank/DDBJ whole genome shotgun (WGS) entry which is preliminary data.</text>
</comment>
<dbReference type="AlphaFoldDB" id="A0A8J5MM76"/>
<keyword evidence="7" id="KW-1185">Reference proteome</keyword>
<dbReference type="PANTHER" id="PTHR21040">
    <property type="entry name" value="BCDNA.GH04120"/>
    <property type="match status" value="1"/>
</dbReference>
<dbReference type="Gene3D" id="3.20.20.80">
    <property type="entry name" value="Glycosidases"/>
    <property type="match status" value="1"/>
</dbReference>
<evidence type="ECO:0000256" key="2">
    <source>
        <dbReference type="ARBA" id="ARBA00006285"/>
    </source>
</evidence>
<evidence type="ECO:0000256" key="1">
    <source>
        <dbReference type="ARBA" id="ARBA00001231"/>
    </source>
</evidence>
<dbReference type="SUPFAM" id="SSF51445">
    <property type="entry name" value="(Trans)glycosidases"/>
    <property type="match status" value="1"/>
</dbReference>
<evidence type="ECO:0000256" key="3">
    <source>
        <dbReference type="ARBA" id="ARBA00012663"/>
    </source>
</evidence>
<gene>
    <name evidence="6" type="primary">Hexd-L1</name>
    <name evidence="6" type="ORF">Hamer_G006067</name>
</gene>
<comment type="catalytic activity">
    <reaction evidence="1">
        <text>Hydrolysis of terminal non-reducing N-acetyl-D-hexosamine residues in N-acetyl-beta-D-hexosaminides.</text>
        <dbReference type="EC" id="3.2.1.52"/>
    </reaction>
</comment>
<dbReference type="Pfam" id="PF00728">
    <property type="entry name" value="Glyco_hydro_20"/>
    <property type="match status" value="1"/>
</dbReference>
<organism evidence="6 7">
    <name type="scientific">Homarus americanus</name>
    <name type="common">American lobster</name>
    <dbReference type="NCBI Taxonomy" id="6706"/>
    <lineage>
        <taxon>Eukaryota</taxon>
        <taxon>Metazoa</taxon>
        <taxon>Ecdysozoa</taxon>
        <taxon>Arthropoda</taxon>
        <taxon>Crustacea</taxon>
        <taxon>Multicrustacea</taxon>
        <taxon>Malacostraca</taxon>
        <taxon>Eumalacostraca</taxon>
        <taxon>Eucarida</taxon>
        <taxon>Decapoda</taxon>
        <taxon>Pleocyemata</taxon>
        <taxon>Astacidea</taxon>
        <taxon>Nephropoidea</taxon>
        <taxon>Nephropidae</taxon>
        <taxon>Homarus</taxon>
    </lineage>
</organism>
<dbReference type="GO" id="GO:0004563">
    <property type="term" value="F:beta-N-acetylhexosaminidase activity"/>
    <property type="evidence" value="ECO:0007669"/>
    <property type="project" value="UniProtKB-EC"/>
</dbReference>
<protein>
    <recommendedName>
        <fullName evidence="3">beta-N-acetylhexosaminidase</fullName>
        <ecNumber evidence="3">3.2.1.52</ecNumber>
    </recommendedName>
</protein>
<dbReference type="GO" id="GO:0005975">
    <property type="term" value="P:carbohydrate metabolic process"/>
    <property type="evidence" value="ECO:0007669"/>
    <property type="project" value="InterPro"/>
</dbReference>
<dbReference type="EMBL" id="JAHLQT010039184">
    <property type="protein sequence ID" value="KAG7156337.1"/>
    <property type="molecule type" value="Genomic_DNA"/>
</dbReference>
<dbReference type="InterPro" id="IPR017853">
    <property type="entry name" value="GH"/>
</dbReference>
<dbReference type="PANTHER" id="PTHR21040:SF8">
    <property type="entry name" value="BCDNA.GH04120"/>
    <property type="match status" value="1"/>
</dbReference>
<evidence type="ECO:0000259" key="5">
    <source>
        <dbReference type="Pfam" id="PF00728"/>
    </source>
</evidence>
<dbReference type="EC" id="3.2.1.52" evidence="3"/>
<keyword evidence="4" id="KW-0378">Hydrolase</keyword>
<evidence type="ECO:0000313" key="7">
    <source>
        <dbReference type="Proteomes" id="UP000747542"/>
    </source>
</evidence>
<dbReference type="InterPro" id="IPR038901">
    <property type="entry name" value="HEXDC-like"/>
</dbReference>
<accession>A0A8J5MM76</accession>
<evidence type="ECO:0000313" key="6">
    <source>
        <dbReference type="EMBL" id="KAG7156337.1"/>
    </source>
</evidence>
<reference evidence="6" key="1">
    <citation type="journal article" date="2021" name="Sci. Adv.">
        <title>The American lobster genome reveals insights on longevity, neural, and immune adaptations.</title>
        <authorList>
            <person name="Polinski J.M."/>
            <person name="Zimin A.V."/>
            <person name="Clark K.F."/>
            <person name="Kohn A.B."/>
            <person name="Sadowski N."/>
            <person name="Timp W."/>
            <person name="Ptitsyn A."/>
            <person name="Khanna P."/>
            <person name="Romanova D.Y."/>
            <person name="Williams P."/>
            <person name="Greenwood S.J."/>
            <person name="Moroz L.L."/>
            <person name="Walt D.R."/>
            <person name="Bodnar A.G."/>
        </authorList>
    </citation>
    <scope>NUCLEOTIDE SEQUENCE</scope>
    <source>
        <strain evidence="6">GMGI-L3</strain>
    </source>
</reference>
<dbReference type="InterPro" id="IPR015883">
    <property type="entry name" value="Glyco_hydro_20_cat"/>
</dbReference>
<sequence>MIPSFLHNGFGVGGGELWSDLNPRLVIGSVVCCLDPTQRESKLRLFLMCAPPHAAVDDGLKNLESGHGTERILSKAVHDEIPDLLTQSPEHLKKQKEYESRIMANIQKMTVHKELKRKMDHDPVGIILHEKPGLLDGLGRVRDLEEQSGVARKSVVMENQLKHKIVHLDLKGAPPKIEYLKKLFPLLRSFGATGVLLEYEDMFPFWGKLELLSAHNAYAKGDIADIMEIAKKNSLEVIPLVQTFGHMEHVLKLKEFAELREVPNYPQVICPTNNKTIPLIKMMIDQILEMHPGIDWLHIGSDEVYNLGECTRCQQYLLHQQFGKNDLFLHHVKKVSRYIKENYDVQPIMWDDEFRKIPLKAIEDSQVGQLVEIMVWKYSTGIMVDLRSDMWEKYSSVFNGIWIASAFKGAANPESYITNINDRLGNHKEWMEIFDLYVSTIHFRGIVLTGWQRFDHFAVLCELLPQAIPSLAVNLMFISERKADHGALARVGDALKCNSFINLDLQYLEYANKCDFPGSAVYEVAQKLFILKRDIDTMLHNPHVTGWITDYNIEHSFASPQHVEQGLQDLSMLLFDYSKLMTDAETALSDVYDEYTVKEWISFNVKPTHNKLQKMYVSSTKLQEKTHWPRRPLDAELTKEL</sequence>
<feature type="domain" description="Glycoside hydrolase family 20 catalytic" evidence="5">
    <location>
        <begin position="213"/>
        <end position="378"/>
    </location>
</feature>
<dbReference type="CDD" id="cd06565">
    <property type="entry name" value="GH20_GcnA-like"/>
    <property type="match status" value="1"/>
</dbReference>
<proteinExistence type="inferred from homology"/>
<dbReference type="Proteomes" id="UP000747542">
    <property type="component" value="Unassembled WGS sequence"/>
</dbReference>